<protein>
    <submittedName>
        <fullName evidence="1">Uncharacterized protein</fullName>
    </submittedName>
</protein>
<name>A0A2P5B6Y4_PARAD</name>
<accession>A0A2P5B6Y4</accession>
<comment type="caution">
    <text evidence="1">The sequence shown here is derived from an EMBL/GenBank/DDBJ whole genome shotgun (WGS) entry which is preliminary data.</text>
</comment>
<evidence type="ECO:0000313" key="2">
    <source>
        <dbReference type="Proteomes" id="UP000237105"/>
    </source>
</evidence>
<evidence type="ECO:0000313" key="1">
    <source>
        <dbReference type="EMBL" id="PON44528.1"/>
    </source>
</evidence>
<organism evidence="1 2">
    <name type="scientific">Parasponia andersonii</name>
    <name type="common">Sponia andersonii</name>
    <dbReference type="NCBI Taxonomy" id="3476"/>
    <lineage>
        <taxon>Eukaryota</taxon>
        <taxon>Viridiplantae</taxon>
        <taxon>Streptophyta</taxon>
        <taxon>Embryophyta</taxon>
        <taxon>Tracheophyta</taxon>
        <taxon>Spermatophyta</taxon>
        <taxon>Magnoliopsida</taxon>
        <taxon>eudicotyledons</taxon>
        <taxon>Gunneridae</taxon>
        <taxon>Pentapetalae</taxon>
        <taxon>rosids</taxon>
        <taxon>fabids</taxon>
        <taxon>Rosales</taxon>
        <taxon>Cannabaceae</taxon>
        <taxon>Parasponia</taxon>
    </lineage>
</organism>
<dbReference type="Proteomes" id="UP000237105">
    <property type="component" value="Unassembled WGS sequence"/>
</dbReference>
<reference evidence="2" key="1">
    <citation type="submission" date="2016-06" db="EMBL/GenBank/DDBJ databases">
        <title>Parallel loss of symbiosis genes in relatives of nitrogen-fixing non-legume Parasponia.</title>
        <authorList>
            <person name="Van Velzen R."/>
            <person name="Holmer R."/>
            <person name="Bu F."/>
            <person name="Rutten L."/>
            <person name="Van Zeijl A."/>
            <person name="Liu W."/>
            <person name="Santuari L."/>
            <person name="Cao Q."/>
            <person name="Sharma T."/>
            <person name="Shen D."/>
            <person name="Roswanjaya Y."/>
            <person name="Wardhani T."/>
            <person name="Kalhor M.S."/>
            <person name="Jansen J."/>
            <person name="Van den Hoogen J."/>
            <person name="Gungor B."/>
            <person name="Hartog M."/>
            <person name="Hontelez J."/>
            <person name="Verver J."/>
            <person name="Yang W.-C."/>
            <person name="Schijlen E."/>
            <person name="Repin R."/>
            <person name="Schilthuizen M."/>
            <person name="Schranz E."/>
            <person name="Heidstra R."/>
            <person name="Miyata K."/>
            <person name="Fedorova E."/>
            <person name="Kohlen W."/>
            <person name="Bisseling T."/>
            <person name="Smit S."/>
            <person name="Geurts R."/>
        </authorList>
    </citation>
    <scope>NUCLEOTIDE SEQUENCE [LARGE SCALE GENOMIC DNA]</scope>
    <source>
        <strain evidence="2">cv. WU1-14</strain>
    </source>
</reference>
<keyword evidence="2" id="KW-1185">Reference proteome</keyword>
<dbReference type="AlphaFoldDB" id="A0A2P5B6Y4"/>
<proteinExistence type="predicted"/>
<gene>
    <name evidence="1" type="ORF">PanWU01x14_266060</name>
</gene>
<dbReference type="OrthoDB" id="10313500at2759"/>
<dbReference type="EMBL" id="JXTB01000348">
    <property type="protein sequence ID" value="PON44528.1"/>
    <property type="molecule type" value="Genomic_DNA"/>
</dbReference>
<sequence>WASVGSTLQNTVLTRSSLDRLQLGAASQRVDLQSTTSTNTNPPRFYNALLHEILSL</sequence>
<feature type="non-terminal residue" evidence="1">
    <location>
        <position position="1"/>
    </location>
</feature>